<accession>A0ABW3ZDZ2</accession>
<dbReference type="PANTHER" id="PTHR46522">
    <property type="entry name" value="CYTIDINE MONOPHOSPHATE-N-ACETYLNEURAMINIC ACID HYDROXYLASE"/>
    <property type="match status" value="1"/>
</dbReference>
<dbReference type="Pfam" id="PF13483">
    <property type="entry name" value="Lactamase_B_3"/>
    <property type="match status" value="1"/>
</dbReference>
<dbReference type="RefSeq" id="WP_386801468.1">
    <property type="nucleotide sequence ID" value="NZ_JBHTMU010000003.1"/>
</dbReference>
<name>A0ABW3ZDZ2_9RHOB</name>
<evidence type="ECO:0000256" key="1">
    <source>
        <dbReference type="ARBA" id="ARBA00010303"/>
    </source>
</evidence>
<comment type="caution">
    <text evidence="2">The sequence shown here is derived from an EMBL/GenBank/DDBJ whole genome shotgun (WGS) entry which is preliminary data.</text>
</comment>
<dbReference type="InterPro" id="IPR027033">
    <property type="entry name" value="Cnh"/>
</dbReference>
<reference evidence="3" key="1">
    <citation type="journal article" date="2019" name="Int. J. Syst. Evol. Microbiol.">
        <title>The Global Catalogue of Microorganisms (GCM) 10K type strain sequencing project: providing services to taxonomists for standard genome sequencing and annotation.</title>
        <authorList>
            <consortium name="The Broad Institute Genomics Platform"/>
            <consortium name="The Broad Institute Genome Sequencing Center for Infectious Disease"/>
            <person name="Wu L."/>
            <person name="Ma J."/>
        </authorList>
    </citation>
    <scope>NUCLEOTIDE SEQUENCE [LARGE SCALE GENOMIC DNA]</scope>
    <source>
        <strain evidence="3">CCUG 62953</strain>
    </source>
</reference>
<dbReference type="Proteomes" id="UP001597135">
    <property type="component" value="Unassembled WGS sequence"/>
</dbReference>
<evidence type="ECO:0000313" key="2">
    <source>
        <dbReference type="EMBL" id="MFD1341412.1"/>
    </source>
</evidence>
<keyword evidence="3" id="KW-1185">Reference proteome</keyword>
<gene>
    <name evidence="2" type="ORF">ACFQ4E_03170</name>
</gene>
<dbReference type="InterPro" id="IPR036866">
    <property type="entry name" value="RibonucZ/Hydroxyglut_hydro"/>
</dbReference>
<proteinExistence type="inferred from homology"/>
<dbReference type="EMBL" id="JBHTMU010000003">
    <property type="protein sequence ID" value="MFD1341412.1"/>
    <property type="molecule type" value="Genomic_DNA"/>
</dbReference>
<dbReference type="SUPFAM" id="SSF56281">
    <property type="entry name" value="Metallo-hydrolase/oxidoreductase"/>
    <property type="match status" value="1"/>
</dbReference>
<organism evidence="2 3">
    <name type="scientific">Litorisediminicola beolgyonensis</name>
    <dbReference type="NCBI Taxonomy" id="1173614"/>
    <lineage>
        <taxon>Bacteria</taxon>
        <taxon>Pseudomonadati</taxon>
        <taxon>Pseudomonadota</taxon>
        <taxon>Alphaproteobacteria</taxon>
        <taxon>Rhodobacterales</taxon>
        <taxon>Paracoccaceae</taxon>
        <taxon>Litorisediminicola</taxon>
    </lineage>
</organism>
<dbReference type="PANTHER" id="PTHR46522:SF1">
    <property type="entry name" value="INACTIVE CYTIDINE MONOPHOSPHATE-N-ACETYLNEURAMINIC ACID HYDROXYLASE"/>
    <property type="match status" value="1"/>
</dbReference>
<sequence>MPEIEFVNHASVLIREGGTALLTDPWYSGPAFHKGWRLLHETPEPEIEALLHRVTHIWISHEHPDHFSIGFFKRWGPLLKERGIAFLFQKIADQRVADFLRGQGLPLTELAFGTEHALPDMSVTCLKDEFYDSLLSVRAGGRHILNLNDCNIGTEERAREVRDAVGTCDILLTQFSYAAWKGGRENRAWREEAAQEKLANIRVQTEILEPGLVIPFASFVSFAHERNHYLNDAANRPEDVVAAFEGAPFAVQVMKPGDVTNGTPDRAASDAAIAWWAEVYARDVPLMTYETKSEDALRAAFSGWVDRVGRNNSRPSMRLAQVLSPIRVFQPIAIRLDDTGTTWRVDPARGTLETTEAAPDLVMHSESLWFLFSNSFGFDTLTVNGTLEEDAPGGFSRAARSLAIENLNNLGIRFGPGLVFEPAVIGAFLERLAKVRRKMGRGSA</sequence>
<evidence type="ECO:0000313" key="3">
    <source>
        <dbReference type="Proteomes" id="UP001597135"/>
    </source>
</evidence>
<dbReference type="Gene3D" id="3.60.15.10">
    <property type="entry name" value="Ribonuclease Z/Hydroxyacylglutathione hydrolase-like"/>
    <property type="match status" value="1"/>
</dbReference>
<protein>
    <submittedName>
        <fullName evidence="2">MBL fold metallo-hydrolase</fullName>
    </submittedName>
</protein>
<comment type="similarity">
    <text evidence="1">Belongs to the CMP-Neu5Ac hydroxylase family.</text>
</comment>